<dbReference type="EMBL" id="NFLJ01000024">
    <property type="protein sequence ID" value="OUQ33788.1"/>
    <property type="molecule type" value="Genomic_DNA"/>
</dbReference>
<feature type="transmembrane region" description="Helical" evidence="9">
    <location>
        <begin position="268"/>
        <end position="287"/>
    </location>
</feature>
<dbReference type="Gene3D" id="1.20.1560.10">
    <property type="entry name" value="ABC transporter type 1, transmembrane domain"/>
    <property type="match status" value="1"/>
</dbReference>
<dbReference type="CDD" id="cd18781">
    <property type="entry name" value="ABC_6TM_AarD_CydDC_like"/>
    <property type="match status" value="1"/>
</dbReference>
<dbReference type="Proteomes" id="UP000195305">
    <property type="component" value="Unassembled WGS sequence"/>
</dbReference>
<keyword evidence="8 9" id="KW-0472">Membrane</keyword>
<keyword evidence="5" id="KW-0547">Nucleotide-binding</keyword>
<dbReference type="InterPro" id="IPR017871">
    <property type="entry name" value="ABC_transporter-like_CS"/>
</dbReference>
<dbReference type="GO" id="GO:0016887">
    <property type="term" value="F:ATP hydrolysis activity"/>
    <property type="evidence" value="ECO:0007669"/>
    <property type="project" value="InterPro"/>
</dbReference>
<dbReference type="OrthoDB" id="9762778at2"/>
<evidence type="ECO:0000256" key="1">
    <source>
        <dbReference type="ARBA" id="ARBA00004651"/>
    </source>
</evidence>
<keyword evidence="13" id="KW-1185">Reference proteome</keyword>
<organism evidence="12 13">
    <name type="scientific">Massilimicrobiota timonensis</name>
    <dbReference type="NCBI Taxonomy" id="1776392"/>
    <lineage>
        <taxon>Bacteria</taxon>
        <taxon>Bacillati</taxon>
        <taxon>Bacillota</taxon>
        <taxon>Erysipelotrichia</taxon>
        <taxon>Erysipelotrichales</taxon>
        <taxon>Erysipelotrichaceae</taxon>
        <taxon>Massilimicrobiota</taxon>
    </lineage>
</organism>
<evidence type="ECO:0000313" key="13">
    <source>
        <dbReference type="Proteomes" id="UP000195305"/>
    </source>
</evidence>
<dbReference type="PANTHER" id="PTHR24221:SF654">
    <property type="entry name" value="ATP-BINDING CASSETTE SUB-FAMILY B MEMBER 6"/>
    <property type="match status" value="1"/>
</dbReference>
<dbReference type="InterPro" id="IPR027417">
    <property type="entry name" value="P-loop_NTPase"/>
</dbReference>
<dbReference type="SMART" id="SM00382">
    <property type="entry name" value="AAA"/>
    <property type="match status" value="1"/>
</dbReference>
<keyword evidence="6 12" id="KW-0067">ATP-binding</keyword>
<dbReference type="InterPro" id="IPR003439">
    <property type="entry name" value="ABC_transporter-like_ATP-bd"/>
</dbReference>
<dbReference type="Pfam" id="PF00005">
    <property type="entry name" value="ABC_tran"/>
    <property type="match status" value="1"/>
</dbReference>
<feature type="transmembrane region" description="Helical" evidence="9">
    <location>
        <begin position="55"/>
        <end position="72"/>
    </location>
</feature>
<name>A0A1Y4SV38_9FIRM</name>
<dbReference type="GO" id="GO:0005886">
    <property type="term" value="C:plasma membrane"/>
    <property type="evidence" value="ECO:0007669"/>
    <property type="project" value="UniProtKB-SubCell"/>
</dbReference>
<evidence type="ECO:0000313" key="12">
    <source>
        <dbReference type="EMBL" id="OUQ33788.1"/>
    </source>
</evidence>
<dbReference type="GO" id="GO:0140359">
    <property type="term" value="F:ABC-type transporter activity"/>
    <property type="evidence" value="ECO:0007669"/>
    <property type="project" value="InterPro"/>
</dbReference>
<feature type="domain" description="ABC transporter" evidence="10">
    <location>
        <begin position="331"/>
        <end position="563"/>
    </location>
</feature>
<evidence type="ECO:0000259" key="11">
    <source>
        <dbReference type="PROSITE" id="PS50929"/>
    </source>
</evidence>
<dbReference type="Pfam" id="PF00664">
    <property type="entry name" value="ABC_membrane"/>
    <property type="match status" value="1"/>
</dbReference>
<dbReference type="InterPro" id="IPR003593">
    <property type="entry name" value="AAA+_ATPase"/>
</dbReference>
<dbReference type="SUPFAM" id="SSF52540">
    <property type="entry name" value="P-loop containing nucleoside triphosphate hydrolases"/>
    <property type="match status" value="1"/>
</dbReference>
<reference evidence="12 13" key="1">
    <citation type="journal article" date="2018" name="BMC Genomics">
        <title>Whole genome sequencing and function prediction of 133 gut anaerobes isolated from chicken caecum in pure cultures.</title>
        <authorList>
            <person name="Medvecky M."/>
            <person name="Cejkova D."/>
            <person name="Polansky O."/>
            <person name="Karasova D."/>
            <person name="Kubasova T."/>
            <person name="Cizek A."/>
            <person name="Rychlik I."/>
        </authorList>
    </citation>
    <scope>NUCLEOTIDE SEQUENCE [LARGE SCALE GENOMIC DNA]</scope>
    <source>
        <strain evidence="12 13">An13</strain>
    </source>
</reference>
<keyword evidence="2" id="KW-0813">Transport</keyword>
<dbReference type="Gene3D" id="3.40.50.300">
    <property type="entry name" value="P-loop containing nucleotide triphosphate hydrolases"/>
    <property type="match status" value="1"/>
</dbReference>
<dbReference type="RefSeq" id="WP_087358448.1">
    <property type="nucleotide sequence ID" value="NZ_NFLJ01000024.1"/>
</dbReference>
<dbReference type="SUPFAM" id="SSF90123">
    <property type="entry name" value="ABC transporter transmembrane region"/>
    <property type="match status" value="1"/>
</dbReference>
<keyword evidence="7 9" id="KW-1133">Transmembrane helix</keyword>
<feature type="transmembrane region" description="Helical" evidence="9">
    <location>
        <begin position="137"/>
        <end position="154"/>
    </location>
</feature>
<dbReference type="AlphaFoldDB" id="A0A1Y4SV38"/>
<feature type="domain" description="ABC transmembrane type-1" evidence="11">
    <location>
        <begin position="21"/>
        <end position="301"/>
    </location>
</feature>
<dbReference type="GO" id="GO:0034040">
    <property type="term" value="F:ATPase-coupled lipid transmembrane transporter activity"/>
    <property type="evidence" value="ECO:0007669"/>
    <property type="project" value="TreeGrafter"/>
</dbReference>
<dbReference type="PROSITE" id="PS00211">
    <property type="entry name" value="ABC_TRANSPORTER_1"/>
    <property type="match status" value="1"/>
</dbReference>
<evidence type="ECO:0000256" key="9">
    <source>
        <dbReference type="SAM" id="Phobius"/>
    </source>
</evidence>
<keyword evidence="4 9" id="KW-0812">Transmembrane</keyword>
<gene>
    <name evidence="12" type="ORF">B5E75_08750</name>
</gene>
<evidence type="ECO:0000256" key="5">
    <source>
        <dbReference type="ARBA" id="ARBA00022741"/>
    </source>
</evidence>
<dbReference type="PROSITE" id="PS50929">
    <property type="entry name" value="ABC_TM1F"/>
    <property type="match status" value="1"/>
</dbReference>
<feature type="transmembrane region" description="Helical" evidence="9">
    <location>
        <begin position="160"/>
        <end position="180"/>
    </location>
</feature>
<evidence type="ECO:0000256" key="6">
    <source>
        <dbReference type="ARBA" id="ARBA00022840"/>
    </source>
</evidence>
<evidence type="ECO:0000256" key="3">
    <source>
        <dbReference type="ARBA" id="ARBA00022475"/>
    </source>
</evidence>
<evidence type="ECO:0000256" key="7">
    <source>
        <dbReference type="ARBA" id="ARBA00022989"/>
    </source>
</evidence>
<dbReference type="PANTHER" id="PTHR24221">
    <property type="entry name" value="ATP-BINDING CASSETTE SUB-FAMILY B"/>
    <property type="match status" value="1"/>
</dbReference>
<evidence type="ECO:0000259" key="10">
    <source>
        <dbReference type="PROSITE" id="PS50893"/>
    </source>
</evidence>
<dbReference type="InterPro" id="IPR011527">
    <property type="entry name" value="ABC1_TM_dom"/>
</dbReference>
<comment type="caution">
    <text evidence="12">The sequence shown here is derived from an EMBL/GenBank/DDBJ whole genome shotgun (WGS) entry which is preliminary data.</text>
</comment>
<accession>A0A1Y4SV38</accession>
<dbReference type="FunFam" id="3.40.50.300:FF:000854">
    <property type="entry name" value="Multidrug ABC transporter ATP-binding protein"/>
    <property type="match status" value="1"/>
</dbReference>
<keyword evidence="3" id="KW-1003">Cell membrane</keyword>
<sequence length="573" mass="66201">MFDKRLLKEMPNAKSYIWKQVFCQWIALLMNIVLTLLICVLFIQLFDQQLSIEKVVLILLVMIVSLMIRAYVLKKATYYSFKGASLVKKTLRQRLFEKVLSLGSHYQDHVRTSELVQLSVEGINQLETYFSLYLPQLFYSVLAPVTLFVLTAFLDWKSALVLFVCVPLIPVSIIFVQKFAKKLLSKYWNSYTTLGDSFLENLQALTTLKIYQSDAYKQQQMNQEAENFRRITMRVLIMQLNSISIMDIVAYGGAGLGCFFAITHFQNQTLSLFGALFIVLMSFEFFIPLRQLGSFFHIAMNGIAASDKIFKILDLPVSSDGQYDLDTSFDIRLEHVSFQYDDKRPILKDVSLHIQPHQFIGIVGESGSGKSTIAKLMMGYHRCLEGYLYMGDYQRSDIRDESFMEHVMYVTHDPMILKGTVRENLNMFSQYCDEQLWDVLKQVRLDGFFHEQMGLDTPLLENGSNLSGGQKQRLNLARALLKDVDVYIFDEATSNIDVESENHILNVIETLTQTKTVIFITHRLQSVIHCDEIYVMQQGALVEQGTHQELMHQEGIYHHMYQSQQELEVYSHE</sequence>
<evidence type="ECO:0000256" key="4">
    <source>
        <dbReference type="ARBA" id="ARBA00022692"/>
    </source>
</evidence>
<evidence type="ECO:0000256" key="2">
    <source>
        <dbReference type="ARBA" id="ARBA00022448"/>
    </source>
</evidence>
<proteinExistence type="predicted"/>
<dbReference type="PROSITE" id="PS50893">
    <property type="entry name" value="ABC_TRANSPORTER_2"/>
    <property type="match status" value="1"/>
</dbReference>
<feature type="transmembrane region" description="Helical" evidence="9">
    <location>
        <begin position="21"/>
        <end position="43"/>
    </location>
</feature>
<feature type="transmembrane region" description="Helical" evidence="9">
    <location>
        <begin position="240"/>
        <end position="262"/>
    </location>
</feature>
<dbReference type="InterPro" id="IPR036640">
    <property type="entry name" value="ABC1_TM_sf"/>
</dbReference>
<comment type="subcellular location">
    <subcellularLocation>
        <location evidence="1">Cell membrane</location>
        <topology evidence="1">Multi-pass membrane protein</topology>
    </subcellularLocation>
</comment>
<dbReference type="GO" id="GO:0005524">
    <property type="term" value="F:ATP binding"/>
    <property type="evidence" value="ECO:0007669"/>
    <property type="project" value="UniProtKB-KW"/>
</dbReference>
<protein>
    <submittedName>
        <fullName evidence="12">Cysteine ABC transporter ATP-binding protein</fullName>
    </submittedName>
</protein>
<dbReference type="InterPro" id="IPR039421">
    <property type="entry name" value="Type_1_exporter"/>
</dbReference>
<evidence type="ECO:0000256" key="8">
    <source>
        <dbReference type="ARBA" id="ARBA00023136"/>
    </source>
</evidence>